<keyword evidence="2" id="KW-1185">Reference proteome</keyword>
<organism evidence="1 2">
    <name type="scientific">Aspergillus flavus (strain ATCC 200026 / FGSC A1120 / IAM 13836 / NRRL 3357 / JCM 12722 / SRRC 167)</name>
    <dbReference type="NCBI Taxonomy" id="332952"/>
    <lineage>
        <taxon>Eukaryota</taxon>
        <taxon>Fungi</taxon>
        <taxon>Dikarya</taxon>
        <taxon>Ascomycota</taxon>
        <taxon>Pezizomycotina</taxon>
        <taxon>Eurotiomycetes</taxon>
        <taxon>Eurotiomycetidae</taxon>
        <taxon>Eurotiales</taxon>
        <taxon>Aspergillaceae</taxon>
        <taxon>Aspergillus</taxon>
        <taxon>Aspergillus subgen. Circumdati</taxon>
    </lineage>
</organism>
<dbReference type="VEuPathDB" id="FungiDB:F9C07_2027"/>
<reference evidence="2" key="1">
    <citation type="journal article" date="2021" name="G3 (Bethesda)">
        <title>Chromosome assembled and annotated genome sequence of Aspergillus flavus NRRL 3357.</title>
        <authorList>
            <person name="Skerker J.M."/>
            <person name="Pianalto K.M."/>
            <person name="Mondo S.J."/>
            <person name="Yang K."/>
            <person name="Arkin A.P."/>
            <person name="Keller N.P."/>
            <person name="Grigoriev I.V."/>
            <person name="Louise Glass N.L."/>
        </authorList>
    </citation>
    <scope>NUCLEOTIDE SEQUENCE [LARGE SCALE GENOMIC DNA]</scope>
    <source>
        <strain evidence="2">ATCC 200026 / FGSC A1120 / IAM 13836 / NRRL 3357 / JCM 12722 / SRRC 167</strain>
    </source>
</reference>
<gene>
    <name evidence="1" type="ORF">F9C07_2027</name>
</gene>
<sequence>MKNFLKALATSAYISTPLPQLTCSTVMTTPTFTGFVDVMPSDTALDRLGNGVLMGVLRCLVGLAHRTNRTEYYYW</sequence>
<protein>
    <submittedName>
        <fullName evidence="1">Uncharacterized protein</fullName>
    </submittedName>
</protein>
<name>A0A7U2MFZ9_ASPFN</name>
<dbReference type="AlphaFoldDB" id="A0A7U2MFZ9"/>
<evidence type="ECO:0000313" key="1">
    <source>
        <dbReference type="EMBL" id="QRD83040.1"/>
    </source>
</evidence>
<dbReference type="Proteomes" id="UP000596276">
    <property type="component" value="Chromosome 2"/>
</dbReference>
<proteinExistence type="predicted"/>
<accession>A0A7U2MFZ9</accession>
<evidence type="ECO:0000313" key="2">
    <source>
        <dbReference type="Proteomes" id="UP000596276"/>
    </source>
</evidence>
<dbReference type="EMBL" id="CP044622">
    <property type="protein sequence ID" value="QRD83040.1"/>
    <property type="molecule type" value="Genomic_DNA"/>
</dbReference>